<reference evidence="7" key="1">
    <citation type="submission" date="2022-12" db="EMBL/GenBank/DDBJ databases">
        <title>Genomic Characterization of Candidatus Phytoplasma sacchari in China.</title>
        <authorList>
            <person name="Zhang R.-Y."/>
        </authorList>
    </citation>
    <scope>NUCLEOTIDE SEQUENCE [LARGE SCALE GENOMIC DNA]</scope>
    <source>
        <strain evidence="7">SCWL1</strain>
    </source>
</reference>
<dbReference type="NCBIfam" id="TIGR01079">
    <property type="entry name" value="rplX_bact"/>
    <property type="match status" value="1"/>
</dbReference>
<evidence type="ECO:0000313" key="8">
    <source>
        <dbReference type="Proteomes" id="UP001210120"/>
    </source>
</evidence>
<keyword evidence="5" id="KW-0699">rRNA-binding</keyword>
<dbReference type="HAMAP" id="MF_01326_B">
    <property type="entry name" value="Ribosomal_uL24_B"/>
    <property type="match status" value="1"/>
</dbReference>
<dbReference type="CDD" id="cd06089">
    <property type="entry name" value="KOW_RPL26"/>
    <property type="match status" value="1"/>
</dbReference>
<proteinExistence type="inferred from homology"/>
<dbReference type="InterPro" id="IPR003256">
    <property type="entry name" value="Ribosomal_uL24"/>
</dbReference>
<feature type="domain" description="Large ribosomal subunit protein uL24 C-terminal" evidence="6">
    <location>
        <begin position="48"/>
        <end position="112"/>
    </location>
</feature>
<dbReference type="SUPFAM" id="SSF50104">
    <property type="entry name" value="Translation proteins SH3-like domain"/>
    <property type="match status" value="1"/>
</dbReference>
<organism evidence="7 8">
    <name type="scientific">Candidatus Phytoplasma sacchari</name>
    <dbReference type="NCBI Taxonomy" id="2609813"/>
    <lineage>
        <taxon>Bacteria</taxon>
        <taxon>Bacillati</taxon>
        <taxon>Mycoplasmatota</taxon>
        <taxon>Mollicutes</taxon>
        <taxon>Acholeplasmatales</taxon>
        <taxon>Acholeplasmataceae</taxon>
        <taxon>Candidatus Phytoplasma</taxon>
        <taxon>16SrXI (Rice yellow dwarf group)</taxon>
    </lineage>
</organism>
<comment type="function">
    <text evidence="5">One of the proteins that surrounds the polypeptide exit tunnel on the outside of the subunit.</text>
</comment>
<dbReference type="InterPro" id="IPR008991">
    <property type="entry name" value="Translation_prot_SH3-like_sf"/>
</dbReference>
<dbReference type="PANTHER" id="PTHR12903">
    <property type="entry name" value="MITOCHONDRIAL RIBOSOMAL PROTEIN L24"/>
    <property type="match status" value="1"/>
</dbReference>
<comment type="similarity">
    <text evidence="1 5">Belongs to the universal ribosomal protein uL24 family.</text>
</comment>
<gene>
    <name evidence="5 7" type="primary">rplX</name>
    <name evidence="7" type="ORF">O7R10_01415</name>
</gene>
<comment type="function">
    <text evidence="5">One of two assembly initiator proteins, it binds directly to the 5'-end of the 23S rRNA, where it nucleates assembly of the 50S subunit.</text>
</comment>
<keyword evidence="5" id="KW-0694">RNA-binding</keyword>
<evidence type="ECO:0000256" key="4">
    <source>
        <dbReference type="ARBA" id="ARBA00035206"/>
    </source>
</evidence>
<dbReference type="Proteomes" id="UP001210120">
    <property type="component" value="Chromosome"/>
</dbReference>
<dbReference type="EMBL" id="CP115156">
    <property type="protein sequence ID" value="WBL31256.1"/>
    <property type="molecule type" value="Genomic_DNA"/>
</dbReference>
<keyword evidence="8" id="KW-1185">Reference proteome</keyword>
<dbReference type="Gene3D" id="2.30.30.30">
    <property type="match status" value="1"/>
</dbReference>
<evidence type="ECO:0000259" key="6">
    <source>
        <dbReference type="Pfam" id="PF17136"/>
    </source>
</evidence>
<dbReference type="GO" id="GO:0005840">
    <property type="term" value="C:ribosome"/>
    <property type="evidence" value="ECO:0007669"/>
    <property type="project" value="UniProtKB-KW"/>
</dbReference>
<evidence type="ECO:0000256" key="1">
    <source>
        <dbReference type="ARBA" id="ARBA00010618"/>
    </source>
</evidence>
<evidence type="ECO:0000313" key="7">
    <source>
        <dbReference type="EMBL" id="WBL31256.1"/>
    </source>
</evidence>
<protein>
    <recommendedName>
        <fullName evidence="4 5">Large ribosomal subunit protein uL24</fullName>
    </recommendedName>
</protein>
<name>A0ABY7M0K4_9MOLU</name>
<sequence length="116" mass="13326">MYIKVGDYVAIITGKDRFFIDENGQKKNKIGKVLKIFFKEQKVLVEGVNIITKHQKPMNKETKGSIIKQEVPIHISNVSLIDPDKKIPTRIGFRLESNKKKVRYSKKTGTILDILN</sequence>
<dbReference type="InterPro" id="IPR041988">
    <property type="entry name" value="Ribosomal_uL24_KOW"/>
</dbReference>
<keyword evidence="2 5" id="KW-0689">Ribosomal protein</keyword>
<comment type="subunit">
    <text evidence="5">Part of the 50S ribosomal subunit.</text>
</comment>
<dbReference type="Pfam" id="PF17136">
    <property type="entry name" value="ribosomal_L24"/>
    <property type="match status" value="1"/>
</dbReference>
<evidence type="ECO:0000256" key="5">
    <source>
        <dbReference type="HAMAP-Rule" id="MF_01326"/>
    </source>
</evidence>
<accession>A0ABY7M0K4</accession>
<evidence type="ECO:0000256" key="3">
    <source>
        <dbReference type="ARBA" id="ARBA00023274"/>
    </source>
</evidence>
<keyword evidence="3 5" id="KW-0687">Ribonucleoprotein</keyword>
<dbReference type="InterPro" id="IPR014722">
    <property type="entry name" value="Rib_uL2_dom2"/>
</dbReference>
<dbReference type="InterPro" id="IPR057264">
    <property type="entry name" value="Ribosomal_uL24_C"/>
</dbReference>
<evidence type="ECO:0000256" key="2">
    <source>
        <dbReference type="ARBA" id="ARBA00022980"/>
    </source>
</evidence>